<dbReference type="AlphaFoldDB" id="Q7ND98"/>
<dbReference type="Pfam" id="PF08843">
    <property type="entry name" value="AbiEii"/>
    <property type="match status" value="1"/>
</dbReference>
<accession>Q7ND98</accession>
<dbReference type="STRING" id="251221.gene:10761857"/>
<sequence>MEPNNPFSRQVRLLVSLLPQVAKQECFALKGGTALNLFVRDMPRLSVDIDLAYLPVQDRDTSLAAIDQALEKIRAAIEKAVPGCAGRAQRLKGTDKRIKLLVTQAEVTVKIEVTPVLRGSVYPSQAREVADRVRSEFGYAKIQLLSFEDLYAGKLCAALDRQHPRDLFDVRILLANEGISPRLKDAFLVYLLGHNRPMVELLAPVMQNIQPAYAAEFAGMALEPVKLEELEEARRQLVGQIRRMLTDEDKHFLLAVKRDDADWSRFALPEAERLPAVQWKLHNLKRMDKTKRRQAILKLERVLFG</sequence>
<dbReference type="HOGENOM" id="CLU_058622_1_0_3"/>
<dbReference type="InParanoid" id="Q7ND98"/>
<evidence type="ECO:0000313" key="2">
    <source>
        <dbReference type="Proteomes" id="UP000000557"/>
    </source>
</evidence>
<dbReference type="Gene3D" id="3.10.450.620">
    <property type="entry name" value="JHP933, nucleotidyltransferase-like core domain"/>
    <property type="match status" value="1"/>
</dbReference>
<organism evidence="1 2">
    <name type="scientific">Gloeobacter violaceus (strain ATCC 29082 / PCC 7421)</name>
    <dbReference type="NCBI Taxonomy" id="251221"/>
    <lineage>
        <taxon>Bacteria</taxon>
        <taxon>Bacillati</taxon>
        <taxon>Cyanobacteriota</taxon>
        <taxon>Cyanophyceae</taxon>
        <taxon>Gloeobacterales</taxon>
        <taxon>Gloeobacteraceae</taxon>
        <taxon>Gloeobacter</taxon>
    </lineage>
</organism>
<gene>
    <name evidence="1" type="ordered locus">glr4338</name>
</gene>
<evidence type="ECO:0000313" key="1">
    <source>
        <dbReference type="EMBL" id="BAC92279.1"/>
    </source>
</evidence>
<dbReference type="PATRIC" id="fig|251221.4.peg.4366"/>
<reference evidence="1 2" key="2">
    <citation type="journal article" date="2003" name="DNA Res.">
        <title>Complete genome structure of Gloeobacter violaceus PCC 7421, a cyanobacterium that lacks thylakoids (supplement).</title>
        <authorList>
            <person name="Nakamura Y."/>
            <person name="Kaneko T."/>
            <person name="Sato S."/>
            <person name="Mimuro M."/>
            <person name="Miyashita H."/>
            <person name="Tsuchiya T."/>
            <person name="Sasamoto S."/>
            <person name="Watanabe A."/>
            <person name="Kawashima K."/>
            <person name="Kishida Y."/>
            <person name="Kiyokawa C."/>
            <person name="Kohara M."/>
            <person name="Matsumoto M."/>
            <person name="Matsuno A."/>
            <person name="Nakazaki N."/>
            <person name="Shimpo S."/>
            <person name="Takeuchi C."/>
            <person name="Yamada M."/>
            <person name="Tabata S."/>
        </authorList>
    </citation>
    <scope>NUCLEOTIDE SEQUENCE [LARGE SCALE GENOMIC DNA]</scope>
    <source>
        <strain evidence="2">ATCC 29082 / PCC 7421</strain>
    </source>
</reference>
<dbReference type="eggNOG" id="COG2253">
    <property type="taxonomic scope" value="Bacteria"/>
</dbReference>
<dbReference type="KEGG" id="gvi:glr4338"/>
<dbReference type="Proteomes" id="UP000000557">
    <property type="component" value="Chromosome"/>
</dbReference>
<name>Q7ND98_GLOVI</name>
<dbReference type="InterPro" id="IPR014942">
    <property type="entry name" value="AbiEii"/>
</dbReference>
<dbReference type="EnsemblBacteria" id="BAC92279">
    <property type="protein sequence ID" value="BAC92279"/>
    <property type="gene ID" value="BAC92279"/>
</dbReference>
<reference evidence="1 2" key="1">
    <citation type="journal article" date="2003" name="DNA Res.">
        <title>Complete genome structure of Gloeobacter violaceus PCC 7421, a cyanobacterium that lacks thylakoids.</title>
        <authorList>
            <person name="Nakamura Y."/>
            <person name="Kaneko T."/>
            <person name="Sato S."/>
            <person name="Mimuro M."/>
            <person name="Miyashita H."/>
            <person name="Tsuchiya T."/>
            <person name="Sasamoto S."/>
            <person name="Watanabe A."/>
            <person name="Kawashima K."/>
            <person name="Kishida Y."/>
            <person name="Kiyokawa C."/>
            <person name="Kohara M."/>
            <person name="Matsumoto M."/>
            <person name="Matsuno A."/>
            <person name="Nakazaki N."/>
            <person name="Shimpo S."/>
            <person name="Takeuchi C."/>
            <person name="Yamada M."/>
            <person name="Tabata S."/>
        </authorList>
    </citation>
    <scope>NUCLEOTIDE SEQUENCE [LARGE SCALE GENOMIC DNA]</scope>
    <source>
        <strain evidence="2">ATCC 29082 / PCC 7421</strain>
    </source>
</reference>
<dbReference type="RefSeq" id="WP_011144321.1">
    <property type="nucleotide sequence ID" value="NC_005125.1"/>
</dbReference>
<protein>
    <submittedName>
        <fullName evidence="1">Glr4338 protein</fullName>
    </submittedName>
</protein>
<proteinExistence type="predicted"/>
<dbReference type="OrthoDB" id="1550603at2"/>
<dbReference type="EMBL" id="BA000045">
    <property type="protein sequence ID" value="BAC92279.1"/>
    <property type="molecule type" value="Genomic_DNA"/>
</dbReference>
<keyword evidence="2" id="KW-1185">Reference proteome</keyword>